<dbReference type="SMART" id="SM00869">
    <property type="entry name" value="Autotransporter"/>
    <property type="match status" value="1"/>
</dbReference>
<dbReference type="AlphaFoldDB" id="A0A508TPS2"/>
<keyword evidence="5" id="KW-1185">Reference proteome</keyword>
<dbReference type="EMBL" id="CAADFC020000028">
    <property type="protein sequence ID" value="VIO76332.1"/>
    <property type="molecule type" value="Genomic_DNA"/>
</dbReference>
<feature type="domain" description="Autotransporter" evidence="3">
    <location>
        <begin position="223"/>
        <end position="496"/>
    </location>
</feature>
<proteinExistence type="predicted"/>
<feature type="region of interest" description="Disordered" evidence="1">
    <location>
        <begin position="55"/>
        <end position="193"/>
    </location>
</feature>
<evidence type="ECO:0000256" key="1">
    <source>
        <dbReference type="SAM" id="MobiDB-lite"/>
    </source>
</evidence>
<name>A0A508TPS2_9BRAD</name>
<feature type="chain" id="PRO_5021359231" description="Autotransporter domain-containing protein" evidence="2">
    <location>
        <begin position="22"/>
        <end position="496"/>
    </location>
</feature>
<feature type="signal peptide" evidence="2">
    <location>
        <begin position="1"/>
        <end position="21"/>
    </location>
</feature>
<evidence type="ECO:0000313" key="4">
    <source>
        <dbReference type="EMBL" id="VIO76332.1"/>
    </source>
</evidence>
<dbReference type="Proteomes" id="UP000328092">
    <property type="component" value="Unassembled WGS sequence"/>
</dbReference>
<protein>
    <recommendedName>
        <fullName evidence="3">Autotransporter domain-containing protein</fullName>
    </recommendedName>
</protein>
<evidence type="ECO:0000256" key="2">
    <source>
        <dbReference type="SAM" id="SignalP"/>
    </source>
</evidence>
<keyword evidence="2" id="KW-0732">Signal</keyword>
<dbReference type="Gene3D" id="2.40.128.130">
    <property type="entry name" value="Autotransporter beta-domain"/>
    <property type="match status" value="1"/>
</dbReference>
<feature type="compositionally biased region" description="Low complexity" evidence="1">
    <location>
        <begin position="96"/>
        <end position="168"/>
    </location>
</feature>
<sequence length="496" mass="50353">MIVSPRIFPLLCIAAVLTAISATESLAQKASLPDPILPPAIDCAATPTLCSSGTGGGFRPASVPTVQPTTPTQSGPTATVIGTSSSGGSTSGGTSTGSSPSAGSTSGGTSTVASSSSGSTGGTSTASSSSGGSSSGGTSTASSSSGGSSSGGTSTASSSSGVAANSTTRTINDQTTRAVRERGAGELTKCPDGLELRNGSCVRPRRTHVTASSTNFVPVVLPPAVVSPAVWGQAYGDYEQHGNVAPGSGVDVTRFTRTWGVLIGADWTFRDLGKIDGTLLVGALTGVSNANVTFTNSATRINMFGPSVGAYAKYFLGAFSTDTYLKVDLLTFNQTDPTLTAPVGSTPMDNVTVGQFFNYRFYTFGNAFWLEPTIGLQYSRSIYGSSGIPLGLQNGEYSRVQGGVRFGLTSNWNKVVTTATISALAYDDFAISGYVLDSSIPAATGVLADKGKLRGLGVFNFNFDWGRGLSTFIQADVRGGQDLIGGGGRIGGRLQF</sequence>
<gene>
    <name evidence="4" type="ORF">CI1B_63560</name>
</gene>
<dbReference type="SUPFAM" id="SSF103515">
    <property type="entry name" value="Autotransporter"/>
    <property type="match status" value="1"/>
</dbReference>
<comment type="caution">
    <text evidence="4">The sequence shown here is derived from an EMBL/GenBank/DDBJ whole genome shotgun (WGS) entry which is preliminary data.</text>
</comment>
<evidence type="ECO:0000259" key="3">
    <source>
        <dbReference type="PROSITE" id="PS51208"/>
    </source>
</evidence>
<dbReference type="PROSITE" id="PS51208">
    <property type="entry name" value="AUTOTRANSPORTER"/>
    <property type="match status" value="1"/>
</dbReference>
<feature type="compositionally biased region" description="Low complexity" evidence="1">
    <location>
        <begin position="60"/>
        <end position="88"/>
    </location>
</feature>
<dbReference type="InterPro" id="IPR005546">
    <property type="entry name" value="Autotransporte_beta"/>
</dbReference>
<reference evidence="4" key="1">
    <citation type="submission" date="2019-02" db="EMBL/GenBank/DDBJ databases">
        <authorList>
            <person name="Pothier F.J."/>
        </authorList>
    </citation>
    <scope>NUCLEOTIDE SEQUENCE</scope>
    <source>
        <strain evidence="4">CI-1B</strain>
    </source>
</reference>
<evidence type="ECO:0000313" key="5">
    <source>
        <dbReference type="Proteomes" id="UP000328092"/>
    </source>
</evidence>
<accession>A0A508TPS2</accession>
<dbReference type="InterPro" id="IPR036709">
    <property type="entry name" value="Autotransporte_beta_dom_sf"/>
</dbReference>
<organism evidence="4 5">
    <name type="scientific">Bradyrhizobium ivorense</name>
    <dbReference type="NCBI Taxonomy" id="2511166"/>
    <lineage>
        <taxon>Bacteria</taxon>
        <taxon>Pseudomonadati</taxon>
        <taxon>Pseudomonadota</taxon>
        <taxon>Alphaproteobacteria</taxon>
        <taxon>Hyphomicrobiales</taxon>
        <taxon>Nitrobacteraceae</taxon>
        <taxon>Bradyrhizobium</taxon>
    </lineage>
</organism>